<feature type="region of interest" description="Disordered" evidence="1">
    <location>
        <begin position="1"/>
        <end position="22"/>
    </location>
</feature>
<sequence length="75" mass="7904">MVEGGEKKGDERAEEGGEALEDNGDIYLRLAPSTFASAPRQAVTRTAIVATGIITVTQHAVGPGLQYQGLVCERC</sequence>
<dbReference type="EMBL" id="JAINUF010000001">
    <property type="protein sequence ID" value="KAJ8380193.1"/>
    <property type="molecule type" value="Genomic_DNA"/>
</dbReference>
<evidence type="ECO:0000313" key="3">
    <source>
        <dbReference type="Proteomes" id="UP001152622"/>
    </source>
</evidence>
<keyword evidence="3" id="KW-1185">Reference proteome</keyword>
<proteinExistence type="predicted"/>
<protein>
    <submittedName>
        <fullName evidence="2">Uncharacterized protein</fullName>
    </submittedName>
</protein>
<evidence type="ECO:0000313" key="2">
    <source>
        <dbReference type="EMBL" id="KAJ8380193.1"/>
    </source>
</evidence>
<dbReference type="Proteomes" id="UP001152622">
    <property type="component" value="Chromosome 1"/>
</dbReference>
<reference evidence="2" key="1">
    <citation type="journal article" date="2023" name="Science">
        <title>Genome structures resolve the early diversification of teleost fishes.</title>
        <authorList>
            <person name="Parey E."/>
            <person name="Louis A."/>
            <person name="Montfort J."/>
            <person name="Bouchez O."/>
            <person name="Roques C."/>
            <person name="Iampietro C."/>
            <person name="Lluch J."/>
            <person name="Castinel A."/>
            <person name="Donnadieu C."/>
            <person name="Desvignes T."/>
            <person name="Floi Bucao C."/>
            <person name="Jouanno E."/>
            <person name="Wen M."/>
            <person name="Mejri S."/>
            <person name="Dirks R."/>
            <person name="Jansen H."/>
            <person name="Henkel C."/>
            <person name="Chen W.J."/>
            <person name="Zahm M."/>
            <person name="Cabau C."/>
            <person name="Klopp C."/>
            <person name="Thompson A.W."/>
            <person name="Robinson-Rechavi M."/>
            <person name="Braasch I."/>
            <person name="Lecointre G."/>
            <person name="Bobe J."/>
            <person name="Postlethwait J.H."/>
            <person name="Berthelot C."/>
            <person name="Roest Crollius H."/>
            <person name="Guiguen Y."/>
        </authorList>
    </citation>
    <scope>NUCLEOTIDE SEQUENCE</scope>
    <source>
        <strain evidence="2">WJC10195</strain>
    </source>
</reference>
<feature type="compositionally biased region" description="Basic and acidic residues" evidence="1">
    <location>
        <begin position="1"/>
        <end position="15"/>
    </location>
</feature>
<accession>A0A9Q1GAX2</accession>
<organism evidence="2 3">
    <name type="scientific">Synaphobranchus kaupii</name>
    <name type="common">Kaup's arrowtooth eel</name>
    <dbReference type="NCBI Taxonomy" id="118154"/>
    <lineage>
        <taxon>Eukaryota</taxon>
        <taxon>Metazoa</taxon>
        <taxon>Chordata</taxon>
        <taxon>Craniata</taxon>
        <taxon>Vertebrata</taxon>
        <taxon>Euteleostomi</taxon>
        <taxon>Actinopterygii</taxon>
        <taxon>Neopterygii</taxon>
        <taxon>Teleostei</taxon>
        <taxon>Anguilliformes</taxon>
        <taxon>Synaphobranchidae</taxon>
        <taxon>Synaphobranchus</taxon>
    </lineage>
</organism>
<dbReference type="AlphaFoldDB" id="A0A9Q1GAX2"/>
<gene>
    <name evidence="2" type="ORF">SKAU_G00009710</name>
</gene>
<comment type="caution">
    <text evidence="2">The sequence shown here is derived from an EMBL/GenBank/DDBJ whole genome shotgun (WGS) entry which is preliminary data.</text>
</comment>
<evidence type="ECO:0000256" key="1">
    <source>
        <dbReference type="SAM" id="MobiDB-lite"/>
    </source>
</evidence>
<name>A0A9Q1GAX2_SYNKA</name>